<dbReference type="OrthoDB" id="10389873at2759"/>
<evidence type="ECO:0000313" key="3">
    <source>
        <dbReference type="EMBL" id="KAH7296998.1"/>
    </source>
</evidence>
<dbReference type="GO" id="GO:0048731">
    <property type="term" value="P:system development"/>
    <property type="evidence" value="ECO:0007669"/>
    <property type="project" value="UniProtKB-ARBA"/>
</dbReference>
<dbReference type="Pfam" id="PF01535">
    <property type="entry name" value="PPR"/>
    <property type="match status" value="5"/>
</dbReference>
<dbReference type="PANTHER" id="PTHR47926">
    <property type="entry name" value="PENTATRICOPEPTIDE REPEAT-CONTAINING PROTEIN"/>
    <property type="match status" value="1"/>
</dbReference>
<dbReference type="PANTHER" id="PTHR47926:SF533">
    <property type="entry name" value="DYW DOMAIN-CONTAINING PROTEIN"/>
    <property type="match status" value="1"/>
</dbReference>
<dbReference type="GO" id="GO:0003723">
    <property type="term" value="F:RNA binding"/>
    <property type="evidence" value="ECO:0007669"/>
    <property type="project" value="InterPro"/>
</dbReference>
<feature type="repeat" description="PPR" evidence="2">
    <location>
        <begin position="698"/>
        <end position="732"/>
    </location>
</feature>
<dbReference type="Proteomes" id="UP000825935">
    <property type="component" value="Chromosome 26"/>
</dbReference>
<feature type="repeat" description="PPR" evidence="2">
    <location>
        <begin position="799"/>
        <end position="833"/>
    </location>
</feature>
<dbReference type="Pfam" id="PF13041">
    <property type="entry name" value="PPR_2"/>
    <property type="match status" value="3"/>
</dbReference>
<dbReference type="Pfam" id="PF13812">
    <property type="entry name" value="PPR_3"/>
    <property type="match status" value="1"/>
</dbReference>
<feature type="repeat" description="PPR" evidence="2">
    <location>
        <begin position="493"/>
        <end position="527"/>
    </location>
</feature>
<feature type="repeat" description="PPR" evidence="2">
    <location>
        <begin position="361"/>
        <end position="395"/>
    </location>
</feature>
<dbReference type="AlphaFoldDB" id="A0A8T2RNB4"/>
<dbReference type="InterPro" id="IPR046960">
    <property type="entry name" value="PPR_At4g14850-like_plant"/>
</dbReference>
<dbReference type="InterPro" id="IPR002885">
    <property type="entry name" value="PPR_rpt"/>
</dbReference>
<organism evidence="3 4">
    <name type="scientific">Ceratopteris richardii</name>
    <name type="common">Triangle waterfern</name>
    <dbReference type="NCBI Taxonomy" id="49495"/>
    <lineage>
        <taxon>Eukaryota</taxon>
        <taxon>Viridiplantae</taxon>
        <taxon>Streptophyta</taxon>
        <taxon>Embryophyta</taxon>
        <taxon>Tracheophyta</taxon>
        <taxon>Polypodiopsida</taxon>
        <taxon>Polypodiidae</taxon>
        <taxon>Polypodiales</taxon>
        <taxon>Pteridineae</taxon>
        <taxon>Pteridaceae</taxon>
        <taxon>Parkerioideae</taxon>
        <taxon>Ceratopteris</taxon>
    </lineage>
</organism>
<feature type="repeat" description="PPR" evidence="2">
    <location>
        <begin position="260"/>
        <end position="294"/>
    </location>
</feature>
<comment type="caution">
    <text evidence="3">The sequence shown here is derived from an EMBL/GenBank/DDBJ whole genome shotgun (WGS) entry which is preliminary data.</text>
</comment>
<sequence length="951" mass="106287">MICRNINITEFGSVEPTTSKSIPLTLISSLRGCVGTKELQCCHCIHSEIVENGFDSDAELVKHLVRVYAVSGAFEDASFLFARAPVHNAGLFTTFLQEWARNSKDPSIYHLFDQMQHEGFLPSRVAYISILSTCAAHKDLVQGKRIHSKILWSSRFDGDAILCTALMNMYGKCRSFQESENIFDGLVSRDVVTWTTMISIHANHGRNLEAFQVFLQMQQVKSEANASTLATVLKACASLGYLDTGQVIHGLIYENCFELHIICLNALINLYCKCGFIEDAKRLFDSMPTKDIGTWNAIISLYTSHNEDVEALTHFVTIFETSLIPNSITFISILPICKSKETLLVGEWLNSLILDLDLDGDPIVRNAILAMYCKCHCLEKAQELFNEMKSQDVVSWNTLISASSQQGDGSMAFRQLEQMQYEGVYFDKITFALYLSLCASHQMLRAGKQVHVSILNQKLEGDPAIGSALLSMYSRCCDSRHAWITLKTMPVQDILSYNAVVDMLCQQGNIGHALQIFEQLLQEGLLPNEPTFVSIISTCATLCRLTAGKRMHTYVQSSHFRLNTSIINVLLLLYSRAGKWVDAWWLFETASGRDRVSWNTMLTSSTCQGRWHEAINMFNQMQMEAELPDKITFLGVFSACGCLPNVKEGLKMHASIHCTELHEDVCVGNALVSMYGKCHRFEFAKYIFNELIHSKSNSVTTWNAMISVYTSQARGPDAILVFQQMMQCGEFPTLLTYVSILSACVSSISLAEGTMIHARSQYSGLKTLIPVENALINMYGKLGDMNSAQKVFDSMAVRDLISWTTIISNYAQHGQISEALCHYKEMRSKGLFPNDITMLSMLNGYSHAGLMDSSFGLLMEKGGVSLSLTDHFVSIMDLLVKAGQLDEANHLIKVIPFEPTMEMYMTLLSGYRQNIDIGGAEYAAMKILEFDSHNTAAHIIMSSIYMGCDVL</sequence>
<dbReference type="OMA" id="MISIHAN"/>
<dbReference type="GO" id="GO:0009451">
    <property type="term" value="P:RNA modification"/>
    <property type="evidence" value="ECO:0007669"/>
    <property type="project" value="InterPro"/>
</dbReference>
<protein>
    <recommendedName>
        <fullName evidence="5">Pentatricopeptide repeat-containing protein</fullName>
    </recommendedName>
</protein>
<dbReference type="EMBL" id="CM035431">
    <property type="protein sequence ID" value="KAH7296998.1"/>
    <property type="molecule type" value="Genomic_DNA"/>
</dbReference>
<dbReference type="NCBIfam" id="TIGR00756">
    <property type="entry name" value="PPR"/>
    <property type="match status" value="6"/>
</dbReference>
<keyword evidence="4" id="KW-1185">Reference proteome</keyword>
<reference evidence="3" key="1">
    <citation type="submission" date="2021-08" db="EMBL/GenBank/DDBJ databases">
        <title>WGS assembly of Ceratopteris richardii.</title>
        <authorList>
            <person name="Marchant D.B."/>
            <person name="Chen G."/>
            <person name="Jenkins J."/>
            <person name="Shu S."/>
            <person name="Leebens-Mack J."/>
            <person name="Grimwood J."/>
            <person name="Schmutz J."/>
            <person name="Soltis P."/>
            <person name="Soltis D."/>
            <person name="Chen Z.-H."/>
        </authorList>
    </citation>
    <scope>NUCLEOTIDE SEQUENCE</scope>
    <source>
        <strain evidence="3">Whitten #5841</strain>
        <tissue evidence="3">Leaf</tissue>
    </source>
</reference>
<keyword evidence="1" id="KW-0677">Repeat</keyword>
<dbReference type="SUPFAM" id="SSF48452">
    <property type="entry name" value="TPR-like"/>
    <property type="match status" value="1"/>
</dbReference>
<gene>
    <name evidence="3" type="ORF">KP509_26G048300</name>
</gene>
<evidence type="ECO:0000256" key="1">
    <source>
        <dbReference type="ARBA" id="ARBA00022737"/>
    </source>
</evidence>
<dbReference type="Gene3D" id="1.25.40.10">
    <property type="entry name" value="Tetratricopeptide repeat domain"/>
    <property type="match status" value="6"/>
</dbReference>
<evidence type="ECO:0008006" key="5">
    <source>
        <dbReference type="Google" id="ProtNLM"/>
    </source>
</evidence>
<feature type="repeat" description="PPR" evidence="2">
    <location>
        <begin position="594"/>
        <end position="628"/>
    </location>
</feature>
<evidence type="ECO:0000313" key="4">
    <source>
        <dbReference type="Proteomes" id="UP000825935"/>
    </source>
</evidence>
<dbReference type="InterPro" id="IPR011990">
    <property type="entry name" value="TPR-like_helical_dom_sf"/>
</dbReference>
<feature type="repeat" description="PPR" evidence="2">
    <location>
        <begin position="190"/>
        <end position="224"/>
    </location>
</feature>
<dbReference type="FunFam" id="1.25.40.10:FF:000158">
    <property type="entry name" value="pentatricopeptide repeat-containing protein At2g33680"/>
    <property type="match status" value="1"/>
</dbReference>
<name>A0A8T2RNB4_CERRI</name>
<dbReference type="PROSITE" id="PS51375">
    <property type="entry name" value="PPR"/>
    <property type="match status" value="7"/>
</dbReference>
<proteinExistence type="predicted"/>
<evidence type="ECO:0000256" key="2">
    <source>
        <dbReference type="PROSITE-ProRule" id="PRU00708"/>
    </source>
</evidence>
<accession>A0A8T2RNB4</accession>